<protein>
    <submittedName>
        <fullName evidence="3">Uncharacterized protein</fullName>
    </submittedName>
</protein>
<keyword evidence="2" id="KW-0812">Transmembrane</keyword>
<proteinExistence type="predicted"/>
<evidence type="ECO:0000256" key="2">
    <source>
        <dbReference type="SAM" id="Phobius"/>
    </source>
</evidence>
<organism evidence="3 4">
    <name type="scientific">Microthyrium microscopicum</name>
    <dbReference type="NCBI Taxonomy" id="703497"/>
    <lineage>
        <taxon>Eukaryota</taxon>
        <taxon>Fungi</taxon>
        <taxon>Dikarya</taxon>
        <taxon>Ascomycota</taxon>
        <taxon>Pezizomycotina</taxon>
        <taxon>Dothideomycetes</taxon>
        <taxon>Dothideomycetes incertae sedis</taxon>
        <taxon>Microthyriales</taxon>
        <taxon>Microthyriaceae</taxon>
        <taxon>Microthyrium</taxon>
    </lineage>
</organism>
<dbReference type="Proteomes" id="UP000799302">
    <property type="component" value="Unassembled WGS sequence"/>
</dbReference>
<feature type="region of interest" description="Disordered" evidence="1">
    <location>
        <begin position="54"/>
        <end position="88"/>
    </location>
</feature>
<evidence type="ECO:0000313" key="4">
    <source>
        <dbReference type="Proteomes" id="UP000799302"/>
    </source>
</evidence>
<dbReference type="EMBL" id="MU004237">
    <property type="protein sequence ID" value="KAF2667860.1"/>
    <property type="molecule type" value="Genomic_DNA"/>
</dbReference>
<keyword evidence="2" id="KW-1133">Transmembrane helix</keyword>
<gene>
    <name evidence="3" type="ORF">BT63DRAFT_457159</name>
</gene>
<feature type="compositionally biased region" description="Low complexity" evidence="1">
    <location>
        <begin position="75"/>
        <end position="88"/>
    </location>
</feature>
<accession>A0A6A6U7D3</accession>
<dbReference type="AlphaFoldDB" id="A0A6A6U7D3"/>
<keyword evidence="4" id="KW-1185">Reference proteome</keyword>
<evidence type="ECO:0000256" key="1">
    <source>
        <dbReference type="SAM" id="MobiDB-lite"/>
    </source>
</evidence>
<evidence type="ECO:0000313" key="3">
    <source>
        <dbReference type="EMBL" id="KAF2667860.1"/>
    </source>
</evidence>
<feature type="transmembrane region" description="Helical" evidence="2">
    <location>
        <begin position="6"/>
        <end position="33"/>
    </location>
</feature>
<reference evidence="3" key="1">
    <citation type="journal article" date="2020" name="Stud. Mycol.">
        <title>101 Dothideomycetes genomes: a test case for predicting lifestyles and emergence of pathogens.</title>
        <authorList>
            <person name="Haridas S."/>
            <person name="Albert R."/>
            <person name="Binder M."/>
            <person name="Bloem J."/>
            <person name="Labutti K."/>
            <person name="Salamov A."/>
            <person name="Andreopoulos B."/>
            <person name="Baker S."/>
            <person name="Barry K."/>
            <person name="Bills G."/>
            <person name="Bluhm B."/>
            <person name="Cannon C."/>
            <person name="Castanera R."/>
            <person name="Culley D."/>
            <person name="Daum C."/>
            <person name="Ezra D."/>
            <person name="Gonzalez J."/>
            <person name="Henrissat B."/>
            <person name="Kuo A."/>
            <person name="Liang C."/>
            <person name="Lipzen A."/>
            <person name="Lutzoni F."/>
            <person name="Magnuson J."/>
            <person name="Mondo S."/>
            <person name="Nolan M."/>
            <person name="Ohm R."/>
            <person name="Pangilinan J."/>
            <person name="Park H.-J."/>
            <person name="Ramirez L."/>
            <person name="Alfaro M."/>
            <person name="Sun H."/>
            <person name="Tritt A."/>
            <person name="Yoshinaga Y."/>
            <person name="Zwiers L.-H."/>
            <person name="Turgeon B."/>
            <person name="Goodwin S."/>
            <person name="Spatafora J."/>
            <person name="Crous P."/>
            <person name="Grigoriev I."/>
        </authorList>
    </citation>
    <scope>NUCLEOTIDE SEQUENCE</scope>
    <source>
        <strain evidence="3">CBS 115976</strain>
    </source>
</reference>
<keyword evidence="2" id="KW-0472">Membrane</keyword>
<name>A0A6A6U7D3_9PEZI</name>
<sequence>MKPEVIWGIVAASLTCTSALLGICYYMGFLVGIMPWRRREKKVEESIELGIGPNGKTEFAESDAQSIAEPKDETATPYSTTTAATETV</sequence>